<organism evidence="1 2">
    <name type="scientific">Nostoc minutum NIES-26</name>
    <dbReference type="NCBI Taxonomy" id="1844469"/>
    <lineage>
        <taxon>Bacteria</taxon>
        <taxon>Bacillati</taxon>
        <taxon>Cyanobacteriota</taxon>
        <taxon>Cyanophyceae</taxon>
        <taxon>Nostocales</taxon>
        <taxon>Nostocaceae</taxon>
        <taxon>Nostoc</taxon>
    </lineage>
</organism>
<accession>A0A367RQA0</accession>
<evidence type="ECO:0000313" key="2">
    <source>
        <dbReference type="Proteomes" id="UP000252107"/>
    </source>
</evidence>
<keyword evidence="2" id="KW-1185">Reference proteome</keyword>
<reference evidence="1" key="1">
    <citation type="submission" date="2016-04" db="EMBL/GenBank/DDBJ databases">
        <authorList>
            <person name="Tabuchi Yagui T.R."/>
        </authorList>
    </citation>
    <scope>NUCLEOTIDE SEQUENCE [LARGE SCALE GENOMIC DNA]</scope>
    <source>
        <strain evidence="1">NIES-26</strain>
    </source>
</reference>
<name>A0A367RQA0_9NOSO</name>
<dbReference type="EMBL" id="LXQD01000109">
    <property type="protein sequence ID" value="RCJ37863.1"/>
    <property type="molecule type" value="Genomic_DNA"/>
</dbReference>
<dbReference type="Proteomes" id="UP000252107">
    <property type="component" value="Unassembled WGS sequence"/>
</dbReference>
<protein>
    <submittedName>
        <fullName evidence="1">Uncharacterized protein</fullName>
    </submittedName>
</protein>
<proteinExistence type="predicted"/>
<evidence type="ECO:0000313" key="1">
    <source>
        <dbReference type="EMBL" id="RCJ37863.1"/>
    </source>
</evidence>
<gene>
    <name evidence="1" type="ORF">A6770_13800</name>
</gene>
<dbReference type="AlphaFoldDB" id="A0A367RQA0"/>
<comment type="caution">
    <text evidence="1">The sequence shown here is derived from an EMBL/GenBank/DDBJ whole genome shotgun (WGS) entry which is preliminary data.</text>
</comment>
<sequence>MYWNRFDICAAYYHYCHLPFKNISIQNYQWKLLDQLYRLRYKPLLNDRRLATLNPNSKAIYMSLVKSSYEIEGKNLTKIHQSSEYLTGDDEQINQNLPVMSTLSDR</sequence>